<feature type="region of interest" description="Disordered" evidence="1">
    <location>
        <begin position="223"/>
        <end position="243"/>
    </location>
</feature>
<dbReference type="AlphaFoldDB" id="A5DXE5"/>
<accession>A5DXE5</accession>
<gene>
    <name evidence="2" type="ORF">LELG_02032</name>
</gene>
<keyword evidence="3" id="KW-1185">Reference proteome</keyword>
<feature type="region of interest" description="Disordered" evidence="1">
    <location>
        <begin position="147"/>
        <end position="184"/>
    </location>
</feature>
<dbReference type="HOGENOM" id="CLU_1034662_0_0_1"/>
<dbReference type="OrthoDB" id="4096130at2759"/>
<organism evidence="2 3">
    <name type="scientific">Lodderomyces elongisporus (strain ATCC 11503 / CBS 2605 / JCM 1781 / NBRC 1676 / NRRL YB-4239)</name>
    <name type="common">Yeast</name>
    <name type="synonym">Saccharomyces elongisporus</name>
    <dbReference type="NCBI Taxonomy" id="379508"/>
    <lineage>
        <taxon>Eukaryota</taxon>
        <taxon>Fungi</taxon>
        <taxon>Dikarya</taxon>
        <taxon>Ascomycota</taxon>
        <taxon>Saccharomycotina</taxon>
        <taxon>Pichiomycetes</taxon>
        <taxon>Debaryomycetaceae</taxon>
        <taxon>Candida/Lodderomyces clade</taxon>
        <taxon>Lodderomyces</taxon>
    </lineage>
</organism>
<dbReference type="KEGG" id="lel:PVL30_002007"/>
<proteinExistence type="predicted"/>
<dbReference type="Proteomes" id="UP000001996">
    <property type="component" value="Unassembled WGS sequence"/>
</dbReference>
<name>A5DXE5_LODEL</name>
<feature type="compositionally biased region" description="Acidic residues" evidence="1">
    <location>
        <begin position="223"/>
        <end position="236"/>
    </location>
</feature>
<evidence type="ECO:0000256" key="1">
    <source>
        <dbReference type="SAM" id="MobiDB-lite"/>
    </source>
</evidence>
<evidence type="ECO:0000313" key="2">
    <source>
        <dbReference type="EMBL" id="EDK43853.1"/>
    </source>
</evidence>
<dbReference type="InParanoid" id="A5DXE5"/>
<protein>
    <submittedName>
        <fullName evidence="2">Uncharacterized protein</fullName>
    </submittedName>
</protein>
<sequence length="269" mass="30121">MRDITNTPRLNQSNRMPNIIDDFNHLSKENKQNKYTFTNLPKAIYTNDTVIVPAAATADTADARVDENNALSGILKESRNALDQVKIQIPSSSISLSSNTKSILDNALTYNLKNSNLGDKENIINITSDRNKKRILSEEANVDPVDVKLQSTTRRKQQQQLKEQIQQNDKLPSGEEQSTDDSEDKLACHANRILQMAVDSTMLSSFNSTSLPHITLYYSDEEDEGDIHETENENDDSICGKNGARRKKRAEGLKRIEINEDDLKAAISG</sequence>
<dbReference type="EMBL" id="CH981525">
    <property type="protein sequence ID" value="EDK43853.1"/>
    <property type="molecule type" value="Genomic_DNA"/>
</dbReference>
<evidence type="ECO:0000313" key="3">
    <source>
        <dbReference type="Proteomes" id="UP000001996"/>
    </source>
</evidence>
<dbReference type="GeneID" id="5234193"/>
<reference evidence="2 3" key="1">
    <citation type="journal article" date="2009" name="Nature">
        <title>Evolution of pathogenicity and sexual reproduction in eight Candida genomes.</title>
        <authorList>
            <person name="Butler G."/>
            <person name="Rasmussen M.D."/>
            <person name="Lin M.F."/>
            <person name="Santos M.A."/>
            <person name="Sakthikumar S."/>
            <person name="Munro C.A."/>
            <person name="Rheinbay E."/>
            <person name="Grabherr M."/>
            <person name="Forche A."/>
            <person name="Reedy J.L."/>
            <person name="Agrafioti I."/>
            <person name="Arnaud M.B."/>
            <person name="Bates S."/>
            <person name="Brown A.J."/>
            <person name="Brunke S."/>
            <person name="Costanzo M.C."/>
            <person name="Fitzpatrick D.A."/>
            <person name="de Groot P.W."/>
            <person name="Harris D."/>
            <person name="Hoyer L.L."/>
            <person name="Hube B."/>
            <person name="Klis F.M."/>
            <person name="Kodira C."/>
            <person name="Lennard N."/>
            <person name="Logue M.E."/>
            <person name="Martin R."/>
            <person name="Neiman A.M."/>
            <person name="Nikolaou E."/>
            <person name="Quail M.A."/>
            <person name="Quinn J."/>
            <person name="Santos M.C."/>
            <person name="Schmitzberger F.F."/>
            <person name="Sherlock G."/>
            <person name="Shah P."/>
            <person name="Silverstein K.A."/>
            <person name="Skrzypek M.S."/>
            <person name="Soll D."/>
            <person name="Staggs R."/>
            <person name="Stansfield I."/>
            <person name="Stumpf M.P."/>
            <person name="Sudbery P.E."/>
            <person name="Srikantha T."/>
            <person name="Zeng Q."/>
            <person name="Berman J."/>
            <person name="Berriman M."/>
            <person name="Heitman J."/>
            <person name="Gow N.A."/>
            <person name="Lorenz M.C."/>
            <person name="Birren B.W."/>
            <person name="Kellis M."/>
            <person name="Cuomo C.A."/>
        </authorList>
    </citation>
    <scope>NUCLEOTIDE SEQUENCE [LARGE SCALE GENOMIC DNA]</scope>
    <source>
        <strain evidence="3">ATCC 11503 / BCRC 21390 / CBS 2605 / JCM 1781 / NBRC 1676 / NRRL YB-4239</strain>
    </source>
</reference>
<dbReference type="VEuPathDB" id="FungiDB:LELG_02032"/>
<feature type="compositionally biased region" description="Low complexity" evidence="1">
    <location>
        <begin position="158"/>
        <end position="167"/>
    </location>
</feature>